<dbReference type="SUPFAM" id="SSF110849">
    <property type="entry name" value="ParB/Sulfiredoxin"/>
    <property type="match status" value="1"/>
</dbReference>
<keyword evidence="2" id="KW-1185">Reference proteome</keyword>
<name>A0A9X3RYI9_9ACTN</name>
<dbReference type="AlphaFoldDB" id="A0A9X3RYI9"/>
<dbReference type="InterPro" id="IPR036086">
    <property type="entry name" value="ParB/Sulfiredoxin_sf"/>
</dbReference>
<organism evidence="1 2">
    <name type="scientific">Solirubrobacter ginsenosidimutans</name>
    <dbReference type="NCBI Taxonomy" id="490573"/>
    <lineage>
        <taxon>Bacteria</taxon>
        <taxon>Bacillati</taxon>
        <taxon>Actinomycetota</taxon>
        <taxon>Thermoleophilia</taxon>
        <taxon>Solirubrobacterales</taxon>
        <taxon>Solirubrobacteraceae</taxon>
        <taxon>Solirubrobacter</taxon>
    </lineage>
</organism>
<dbReference type="Proteomes" id="UP001149140">
    <property type="component" value="Unassembled WGS sequence"/>
</dbReference>
<evidence type="ECO:0000313" key="2">
    <source>
        <dbReference type="Proteomes" id="UP001149140"/>
    </source>
</evidence>
<evidence type="ECO:0008006" key="3">
    <source>
        <dbReference type="Google" id="ProtNLM"/>
    </source>
</evidence>
<comment type="caution">
    <text evidence="1">The sequence shown here is derived from an EMBL/GenBank/DDBJ whole genome shotgun (WGS) entry which is preliminary data.</text>
</comment>
<gene>
    <name evidence="1" type="ORF">OM076_05410</name>
</gene>
<dbReference type="EMBL" id="JAPDOD010000003">
    <property type="protein sequence ID" value="MDA0159690.1"/>
    <property type="molecule type" value="Genomic_DNA"/>
</dbReference>
<proteinExistence type="predicted"/>
<dbReference type="RefSeq" id="WP_270038460.1">
    <property type="nucleotide sequence ID" value="NZ_JAPDOD010000003.1"/>
</dbReference>
<accession>A0A9X3RYI9</accession>
<reference evidence="1" key="1">
    <citation type="submission" date="2022-10" db="EMBL/GenBank/DDBJ databases">
        <title>The WGS of Solirubrobacter ginsenosidimutans DSM 21036.</title>
        <authorList>
            <person name="Jiang Z."/>
        </authorList>
    </citation>
    <scope>NUCLEOTIDE SEQUENCE</scope>
    <source>
        <strain evidence="1">DSM 21036</strain>
    </source>
</reference>
<protein>
    <recommendedName>
        <fullName evidence="3">ParB/Sulfiredoxin domain-containing protein</fullName>
    </recommendedName>
</protein>
<sequence length="144" mass="16209">MYSAHHVAWAHMEGEKKFGRAARSRRRASITRTLFRRCAERAQLLVHDEPTSARAGGGRVREIPLDAITATLEPGRAREFDSEFRPLPRMRKRWLRVWVAEHTGPGLGPIEVVQVGETFAVRDGHHRVSVARARGARTIDAIVA</sequence>
<evidence type="ECO:0000313" key="1">
    <source>
        <dbReference type="EMBL" id="MDA0159690.1"/>
    </source>
</evidence>